<proteinExistence type="predicted"/>
<evidence type="ECO:0000313" key="2">
    <source>
        <dbReference type="EMBL" id="KZT53583.1"/>
    </source>
</evidence>
<accession>A0A165DUS0</accession>
<reference evidence="2 3" key="1">
    <citation type="journal article" date="2016" name="Mol. Biol. Evol.">
        <title>Comparative Genomics of Early-Diverging Mushroom-Forming Fungi Provides Insights into the Origins of Lignocellulose Decay Capabilities.</title>
        <authorList>
            <person name="Nagy L.G."/>
            <person name="Riley R."/>
            <person name="Tritt A."/>
            <person name="Adam C."/>
            <person name="Daum C."/>
            <person name="Floudas D."/>
            <person name="Sun H."/>
            <person name="Yadav J.S."/>
            <person name="Pangilinan J."/>
            <person name="Larsson K.H."/>
            <person name="Matsuura K."/>
            <person name="Barry K."/>
            <person name="Labutti K."/>
            <person name="Kuo R."/>
            <person name="Ohm R.A."/>
            <person name="Bhattacharya S.S."/>
            <person name="Shirouzu T."/>
            <person name="Yoshinaga Y."/>
            <person name="Martin F.M."/>
            <person name="Grigoriev I.V."/>
            <person name="Hibbett D.S."/>
        </authorList>
    </citation>
    <scope>NUCLEOTIDE SEQUENCE [LARGE SCALE GENOMIC DNA]</scope>
    <source>
        <strain evidence="2 3">HHB12733</strain>
    </source>
</reference>
<dbReference type="EMBL" id="KV424033">
    <property type="protein sequence ID" value="KZT53583.1"/>
    <property type="molecule type" value="Genomic_DNA"/>
</dbReference>
<keyword evidence="3" id="KW-1185">Reference proteome</keyword>
<name>A0A165DUS0_9BASI</name>
<organism evidence="2 3">
    <name type="scientific">Calocera cornea HHB12733</name>
    <dbReference type="NCBI Taxonomy" id="1353952"/>
    <lineage>
        <taxon>Eukaryota</taxon>
        <taxon>Fungi</taxon>
        <taxon>Dikarya</taxon>
        <taxon>Basidiomycota</taxon>
        <taxon>Agaricomycotina</taxon>
        <taxon>Dacrymycetes</taxon>
        <taxon>Dacrymycetales</taxon>
        <taxon>Dacrymycetaceae</taxon>
        <taxon>Calocera</taxon>
    </lineage>
</organism>
<feature type="region of interest" description="Disordered" evidence="1">
    <location>
        <begin position="356"/>
        <end position="375"/>
    </location>
</feature>
<feature type="region of interest" description="Disordered" evidence="1">
    <location>
        <begin position="52"/>
        <end position="93"/>
    </location>
</feature>
<dbReference type="Proteomes" id="UP000076842">
    <property type="component" value="Unassembled WGS sequence"/>
</dbReference>
<protein>
    <submittedName>
        <fullName evidence="2">Uncharacterized protein</fullName>
    </submittedName>
</protein>
<dbReference type="AlphaFoldDB" id="A0A165DUS0"/>
<feature type="compositionally biased region" description="Polar residues" evidence="1">
    <location>
        <begin position="52"/>
        <end position="69"/>
    </location>
</feature>
<evidence type="ECO:0000256" key="1">
    <source>
        <dbReference type="SAM" id="MobiDB-lite"/>
    </source>
</evidence>
<dbReference type="OrthoDB" id="3415048at2759"/>
<dbReference type="InParanoid" id="A0A165DUS0"/>
<sequence length="618" mass="67843">MCAVYTLPIDLYAVETVGRRTIDRTHWRSVSEDQELAAVFAPEVIPIHRETASTLAVEQPANESGTLTAERNHSESSSASSETTERDERDGGALSTASALDVVVDSGNGFHSPGANAVADQILGVSPSSTTTRFGTVWLLLHERGAKEVEVLLRPQVDLGNIPLDPPAGILLSHIFKAASRLSVDHAHPLERFVPESHGAYMVATATLPVVSCEGDDSAYYCAPNTGYHVLGSLSDLIEPDGPVSNTPILRGQIMEPTYKAFVSRVESVIGQSLQHISDRAYIIYLIDCSRSNDLGEGMTSSLATPDTVPASAFMGLGTGSPERYEDDGVDAVLYGVGQALSLPRSPTTIEISVGEGEPSRGAGLPTPPPDVIVQPRLPRMDLRAPPVVRRRRDDTISSIMKEPNFQHIVAYLASRFPDIERRMGSQLRGALSRDPPFLFKERTQAYMDVCEGLDMSKMRPSDKFVAVHPESGWTGEINCRHVAAWFSSFPRAKELERATLVNHRGVLIRWDRLWTDKEGLYHRKKHLLGTVDAEGAMVQQMAAIRLLGVVGYLFTTDNNKRQDLVPAGVEDDYLKKPAISSWSWGEIEEGIEKYFPEYAARTRRRNAVQEVTTNDTV</sequence>
<gene>
    <name evidence="2" type="ORF">CALCODRAFT_511299</name>
</gene>
<evidence type="ECO:0000313" key="3">
    <source>
        <dbReference type="Proteomes" id="UP000076842"/>
    </source>
</evidence>